<proteinExistence type="predicted"/>
<dbReference type="EMBL" id="AAMJPF010000032">
    <property type="protein sequence ID" value="EDI0273515.1"/>
    <property type="molecule type" value="Genomic_DNA"/>
</dbReference>
<name>A0A636GDJ5_SALET</name>
<reference evidence="2" key="1">
    <citation type="submission" date="2018-07" db="EMBL/GenBank/DDBJ databases">
        <authorList>
            <person name="Ashton P.M."/>
            <person name="Dallman T."/>
            <person name="Nair S."/>
            <person name="De Pinna E."/>
            <person name="Peters T."/>
            <person name="Grant K."/>
        </authorList>
    </citation>
    <scope>NUCLEOTIDE SEQUENCE</scope>
    <source>
        <strain evidence="2">333397</strain>
    </source>
</reference>
<sequence length="85" mass="9777">MNKTCNNVAELTEGRPVTEGNSQQFDRIRTQSRTNTTSRLLAVREAAKRDKSKQFSCLFHHINEALLMQSFFYNSNASLHRVAME</sequence>
<feature type="region of interest" description="Disordered" evidence="1">
    <location>
        <begin position="1"/>
        <end position="25"/>
    </location>
</feature>
<dbReference type="AlphaFoldDB" id="A0A636GDJ5"/>
<evidence type="ECO:0000313" key="2">
    <source>
        <dbReference type="EMBL" id="EDI0273515.1"/>
    </source>
</evidence>
<organism evidence="2">
    <name type="scientific">Salmonella enterica subsp. enterica serovar Panama</name>
    <dbReference type="NCBI Taxonomy" id="29472"/>
    <lineage>
        <taxon>Bacteria</taxon>
        <taxon>Pseudomonadati</taxon>
        <taxon>Pseudomonadota</taxon>
        <taxon>Gammaproteobacteria</taxon>
        <taxon>Enterobacterales</taxon>
        <taxon>Enterobacteriaceae</taxon>
        <taxon>Salmonella</taxon>
    </lineage>
</organism>
<evidence type="ECO:0000256" key="1">
    <source>
        <dbReference type="SAM" id="MobiDB-lite"/>
    </source>
</evidence>
<accession>A0A636GDJ5</accession>
<protein>
    <submittedName>
        <fullName evidence="2">Uncharacterized protein</fullName>
    </submittedName>
</protein>
<gene>
    <name evidence="2" type="ORF">CC707_20780</name>
</gene>
<comment type="caution">
    <text evidence="2">The sequence shown here is derived from an EMBL/GenBank/DDBJ whole genome shotgun (WGS) entry which is preliminary data.</text>
</comment>